<reference evidence="1 2" key="1">
    <citation type="submission" date="2024-06" db="EMBL/GenBank/DDBJ databases">
        <title>The Natural Products Discovery Center: Release of the First 8490 Sequenced Strains for Exploring Actinobacteria Biosynthetic Diversity.</title>
        <authorList>
            <person name="Kalkreuter E."/>
            <person name="Kautsar S.A."/>
            <person name="Yang D."/>
            <person name="Bader C.D."/>
            <person name="Teijaro C.N."/>
            <person name="Fluegel L."/>
            <person name="Davis C.M."/>
            <person name="Simpson J.R."/>
            <person name="Lauterbach L."/>
            <person name="Steele A.D."/>
            <person name="Gui C."/>
            <person name="Meng S."/>
            <person name="Li G."/>
            <person name="Viehrig K."/>
            <person name="Ye F."/>
            <person name="Su P."/>
            <person name="Kiefer A.F."/>
            <person name="Nichols A."/>
            <person name="Cepeda A.J."/>
            <person name="Yan W."/>
            <person name="Fan B."/>
            <person name="Jiang Y."/>
            <person name="Adhikari A."/>
            <person name="Zheng C.-J."/>
            <person name="Schuster L."/>
            <person name="Cowan T.M."/>
            <person name="Smanski M.J."/>
            <person name="Chevrette M.G."/>
            <person name="De Carvalho L.P.S."/>
            <person name="Shen B."/>
        </authorList>
    </citation>
    <scope>NUCLEOTIDE SEQUENCE [LARGE SCALE GENOMIC DNA]</scope>
    <source>
        <strain evidence="1 2">NPDC006434</strain>
    </source>
</reference>
<dbReference type="Proteomes" id="UP001550210">
    <property type="component" value="Unassembled WGS sequence"/>
</dbReference>
<evidence type="ECO:0000313" key="2">
    <source>
        <dbReference type="Proteomes" id="UP001550210"/>
    </source>
</evidence>
<sequence length="140" mass="15641">MTHDYSLLLFDEMHERFGRRAGWPPSASLVSPFFRIIFETLGPEEAGAFFEKARQAHRREHEVADAGTYQFGFAQYLSVAIDDSWHGSLPQLAAWEAMKAAHEITRVDTPDFEQYIDTAVNVCAEISATGHRLALAAPAS</sequence>
<evidence type="ECO:0008006" key="3">
    <source>
        <dbReference type="Google" id="ProtNLM"/>
    </source>
</evidence>
<proteinExistence type="predicted"/>
<organism evidence="1 2">
    <name type="scientific">Streptomyces ossamyceticus</name>
    <dbReference type="NCBI Taxonomy" id="249581"/>
    <lineage>
        <taxon>Bacteria</taxon>
        <taxon>Bacillati</taxon>
        <taxon>Actinomycetota</taxon>
        <taxon>Actinomycetes</taxon>
        <taxon>Kitasatosporales</taxon>
        <taxon>Streptomycetaceae</taxon>
        <taxon>Streptomyces</taxon>
    </lineage>
</organism>
<dbReference type="EMBL" id="JBEXPZ010000034">
    <property type="protein sequence ID" value="MET9847826.1"/>
    <property type="molecule type" value="Genomic_DNA"/>
</dbReference>
<comment type="caution">
    <text evidence="1">The sequence shown here is derived from an EMBL/GenBank/DDBJ whole genome shotgun (WGS) entry which is preliminary data.</text>
</comment>
<dbReference type="RefSeq" id="WP_355399303.1">
    <property type="nucleotide sequence ID" value="NZ_JBEXPZ010000034.1"/>
</dbReference>
<gene>
    <name evidence="1" type="ORF">ABZZ21_25420</name>
</gene>
<evidence type="ECO:0000313" key="1">
    <source>
        <dbReference type="EMBL" id="MET9847826.1"/>
    </source>
</evidence>
<name>A0ABV2V1Y3_9ACTN</name>
<protein>
    <recommendedName>
        <fullName evidence="3">Globin</fullName>
    </recommendedName>
</protein>
<keyword evidence="2" id="KW-1185">Reference proteome</keyword>
<accession>A0ABV2V1Y3</accession>